<evidence type="ECO:0000256" key="1">
    <source>
        <dbReference type="SAM" id="Coils"/>
    </source>
</evidence>
<reference evidence="2 3" key="1">
    <citation type="journal article" date="2023" name="IMA Fungus">
        <title>Comparative genomic study of the Penicillium genus elucidates a diverse pangenome and 15 lateral gene transfer events.</title>
        <authorList>
            <person name="Petersen C."/>
            <person name="Sorensen T."/>
            <person name="Nielsen M.R."/>
            <person name="Sondergaard T.E."/>
            <person name="Sorensen J.L."/>
            <person name="Fitzpatrick D.A."/>
            <person name="Frisvad J.C."/>
            <person name="Nielsen K.L."/>
        </authorList>
    </citation>
    <scope>NUCLEOTIDE SEQUENCE [LARGE SCALE GENOMIC DNA]</scope>
    <source>
        <strain evidence="2 3">IBT 29057</strain>
    </source>
</reference>
<protein>
    <submittedName>
        <fullName evidence="2">Uncharacterized protein</fullName>
    </submittedName>
</protein>
<proteinExistence type="predicted"/>
<sequence>MAAIKEGADFTDAENTRVHLEQLYSTNERLMRLEKDQRQQHLEKLEKLEESILALSHSTTFTVAEPRIEAQLENLKRLYIQGKEMLRDMPGEKHGRRMRTFLSQSIAGC</sequence>
<evidence type="ECO:0000313" key="3">
    <source>
        <dbReference type="Proteomes" id="UP001216150"/>
    </source>
</evidence>
<feature type="coiled-coil region" evidence="1">
    <location>
        <begin position="31"/>
        <end position="58"/>
    </location>
</feature>
<name>A0AAD6DAK3_9EURO</name>
<accession>A0AAD6DAK3</accession>
<dbReference type="Proteomes" id="UP001216150">
    <property type="component" value="Unassembled WGS sequence"/>
</dbReference>
<evidence type="ECO:0000313" key="2">
    <source>
        <dbReference type="EMBL" id="KAJ5569108.1"/>
    </source>
</evidence>
<keyword evidence="1" id="KW-0175">Coiled coil</keyword>
<gene>
    <name evidence="2" type="ORF">N7450_011594</name>
</gene>
<comment type="caution">
    <text evidence="2">The sequence shown here is derived from an EMBL/GenBank/DDBJ whole genome shotgun (WGS) entry which is preliminary data.</text>
</comment>
<dbReference type="EMBL" id="JAQJAC010000010">
    <property type="protein sequence ID" value="KAJ5569108.1"/>
    <property type="molecule type" value="Genomic_DNA"/>
</dbReference>
<keyword evidence="3" id="KW-1185">Reference proteome</keyword>
<organism evidence="2 3">
    <name type="scientific">Penicillium hetheringtonii</name>
    <dbReference type="NCBI Taxonomy" id="911720"/>
    <lineage>
        <taxon>Eukaryota</taxon>
        <taxon>Fungi</taxon>
        <taxon>Dikarya</taxon>
        <taxon>Ascomycota</taxon>
        <taxon>Pezizomycotina</taxon>
        <taxon>Eurotiomycetes</taxon>
        <taxon>Eurotiomycetidae</taxon>
        <taxon>Eurotiales</taxon>
        <taxon>Aspergillaceae</taxon>
        <taxon>Penicillium</taxon>
    </lineage>
</organism>
<dbReference type="AlphaFoldDB" id="A0AAD6DAK3"/>